<name>A0A9X9XI30_9PROT</name>
<keyword evidence="2" id="KW-1185">Reference proteome</keyword>
<dbReference type="RefSeq" id="WP_211848939.1">
    <property type="nucleotide sequence ID" value="NZ_JAAEDL010000031.1"/>
</dbReference>
<dbReference type="InterPro" id="IPR009945">
    <property type="entry name" value="ATPase_inh_sub_z"/>
</dbReference>
<sequence>MTQIQTALAADITLHSLEQATAESPRARRNLLIGLWAGRRLGLPEAELPRYALDVMWVDHAEPGDADVIHKLAADFDAAGCCVGDEALRSELTVAQRRAYAETVLHLL</sequence>
<dbReference type="AlphaFoldDB" id="A0A9X9XI30"/>
<reference evidence="1" key="1">
    <citation type="submission" date="2020-01" db="EMBL/GenBank/DDBJ databases">
        <authorList>
            <person name="Rat A."/>
        </authorList>
    </citation>
    <scope>NUCLEOTIDE SEQUENCE</scope>
    <source>
        <strain evidence="1">LMG 31228</strain>
    </source>
</reference>
<reference evidence="1" key="2">
    <citation type="journal article" date="2021" name="Syst. Appl. Microbiol.">
        <title>Roseomonas hellenica sp. nov., isolated from roots of wild-growing Alkanna tinctoria.</title>
        <authorList>
            <person name="Rat A."/>
            <person name="Naranjo H.D."/>
            <person name="Lebbe L."/>
            <person name="Cnockaert M."/>
            <person name="Krigas N."/>
            <person name="Grigoriadou K."/>
            <person name="Maloupa E."/>
            <person name="Willems A."/>
        </authorList>
    </citation>
    <scope>NUCLEOTIDE SEQUENCE</scope>
    <source>
        <strain evidence="1">LMG 31228</strain>
    </source>
</reference>
<dbReference type="InterPro" id="IPR038293">
    <property type="entry name" value="ATPase_inh_sub_z_sf"/>
</dbReference>
<evidence type="ECO:0000313" key="2">
    <source>
        <dbReference type="Proteomes" id="UP001138709"/>
    </source>
</evidence>
<evidence type="ECO:0000313" key="1">
    <source>
        <dbReference type="EMBL" id="MBR0683366.1"/>
    </source>
</evidence>
<proteinExistence type="predicted"/>
<protein>
    <submittedName>
        <fullName evidence="1">DUF1476 family protein</fullName>
    </submittedName>
</protein>
<dbReference type="Pfam" id="PF07345">
    <property type="entry name" value="ATPaseInh_sub_z"/>
    <property type="match status" value="1"/>
</dbReference>
<gene>
    <name evidence="1" type="ORF">GXW74_22965</name>
</gene>
<comment type="caution">
    <text evidence="1">The sequence shown here is derived from an EMBL/GenBank/DDBJ whole genome shotgun (WGS) entry which is preliminary data.</text>
</comment>
<accession>A0A9X9XI30</accession>
<dbReference type="EMBL" id="JAAEDL010000031">
    <property type="protein sequence ID" value="MBR0683366.1"/>
    <property type="molecule type" value="Genomic_DNA"/>
</dbReference>
<dbReference type="Proteomes" id="UP001138709">
    <property type="component" value="Unassembled WGS sequence"/>
</dbReference>
<dbReference type="Gene3D" id="1.10.790.20">
    <property type="entry name" value="Domain of unknown function DUF1476"/>
    <property type="match status" value="1"/>
</dbReference>
<organism evidence="1 2">
    <name type="scientific">Neoroseomonas eburnea</name>
    <dbReference type="NCBI Taxonomy" id="1346889"/>
    <lineage>
        <taxon>Bacteria</taxon>
        <taxon>Pseudomonadati</taxon>
        <taxon>Pseudomonadota</taxon>
        <taxon>Alphaproteobacteria</taxon>
        <taxon>Acetobacterales</taxon>
        <taxon>Acetobacteraceae</taxon>
        <taxon>Neoroseomonas</taxon>
    </lineage>
</organism>